<dbReference type="NCBIfam" id="NF004392">
    <property type="entry name" value="PRK05751.1-3"/>
    <property type="match status" value="1"/>
</dbReference>
<comment type="function">
    <text evidence="6">One of the proteins required for the normal export of preproteins out of the cell cytoplasm. It is a molecular chaperone that binds to a subset of precursor proteins, maintaining them in a translocation-competent state. It also specifically binds to its receptor SecA.</text>
</comment>
<keyword evidence="4 6" id="KW-0811">Translocation</keyword>
<dbReference type="Pfam" id="PF02556">
    <property type="entry name" value="SecB"/>
    <property type="match status" value="1"/>
</dbReference>
<comment type="subcellular location">
    <subcellularLocation>
        <location evidence="6">Cytoplasm</location>
    </subcellularLocation>
</comment>
<dbReference type="PANTHER" id="PTHR36918">
    <property type="match status" value="1"/>
</dbReference>
<protein>
    <recommendedName>
        <fullName evidence="6">Protein-export protein SecB</fullName>
    </recommendedName>
</protein>
<comment type="similarity">
    <text evidence="1 6">Belongs to the SecB family.</text>
</comment>
<accession>A0A4Q1KF04</accession>
<evidence type="ECO:0000256" key="2">
    <source>
        <dbReference type="ARBA" id="ARBA00022448"/>
    </source>
</evidence>
<dbReference type="GO" id="GO:0051082">
    <property type="term" value="F:unfolded protein binding"/>
    <property type="evidence" value="ECO:0007669"/>
    <property type="project" value="InterPro"/>
</dbReference>
<dbReference type="NCBIfam" id="TIGR00809">
    <property type="entry name" value="secB"/>
    <property type="match status" value="1"/>
</dbReference>
<evidence type="ECO:0000256" key="5">
    <source>
        <dbReference type="ARBA" id="ARBA00023186"/>
    </source>
</evidence>
<evidence type="ECO:0000256" key="1">
    <source>
        <dbReference type="ARBA" id="ARBA00009990"/>
    </source>
</evidence>
<keyword evidence="6" id="KW-0963">Cytoplasm</keyword>
<reference evidence="8" key="1">
    <citation type="submission" date="2019-01" db="EMBL/GenBank/DDBJ databases">
        <title>Cytophagaceae bacterium strain CAR-16.</title>
        <authorList>
            <person name="Chen W.-M."/>
        </authorList>
    </citation>
    <scope>NUCLEOTIDE SEQUENCE [LARGE SCALE GENOMIC DNA]</scope>
    <source>
        <strain evidence="8">CHR27</strain>
    </source>
</reference>
<dbReference type="SUPFAM" id="SSF54611">
    <property type="entry name" value="SecB-like"/>
    <property type="match status" value="1"/>
</dbReference>
<comment type="caution">
    <text evidence="7">The sequence shown here is derived from an EMBL/GenBank/DDBJ whole genome shotgun (WGS) entry which is preliminary data.</text>
</comment>
<dbReference type="OrthoDB" id="9795145at2"/>
<sequence>MADDATTTEPLANGADTSPTIGLITQYVKDLSFENPNAPAVYQWQEQPDIDVQFNIASEKPGEDVYEVSLKIEVKAKTAQGTAFATELTYGGLFGIRNVPDDQIHPFLFAEAPRLLFPFARRVLADAIRDGGFQPLILDPIDFNGLYLQQLAAQQAEQAQGGEPVIGNA</sequence>
<evidence type="ECO:0000256" key="3">
    <source>
        <dbReference type="ARBA" id="ARBA00022927"/>
    </source>
</evidence>
<dbReference type="EMBL" id="SBKP01000010">
    <property type="protein sequence ID" value="RXR28248.1"/>
    <property type="molecule type" value="Genomic_DNA"/>
</dbReference>
<organism evidence="7 8">
    <name type="scientific">Sphingobium fluviale</name>
    <dbReference type="NCBI Taxonomy" id="2506423"/>
    <lineage>
        <taxon>Bacteria</taxon>
        <taxon>Pseudomonadati</taxon>
        <taxon>Pseudomonadota</taxon>
        <taxon>Alphaproteobacteria</taxon>
        <taxon>Sphingomonadales</taxon>
        <taxon>Sphingomonadaceae</taxon>
        <taxon>Sphingobium</taxon>
    </lineage>
</organism>
<evidence type="ECO:0000256" key="4">
    <source>
        <dbReference type="ARBA" id="ARBA00023010"/>
    </source>
</evidence>
<keyword evidence="5 6" id="KW-0143">Chaperone</keyword>
<keyword evidence="2 6" id="KW-0813">Transport</keyword>
<dbReference type="GO" id="GO:0015031">
    <property type="term" value="P:protein transport"/>
    <property type="evidence" value="ECO:0007669"/>
    <property type="project" value="UniProtKB-UniRule"/>
</dbReference>
<dbReference type="PANTHER" id="PTHR36918:SF1">
    <property type="entry name" value="PROTEIN-EXPORT PROTEIN SECB"/>
    <property type="match status" value="1"/>
</dbReference>
<proteinExistence type="inferred from homology"/>
<evidence type="ECO:0000256" key="6">
    <source>
        <dbReference type="HAMAP-Rule" id="MF_00821"/>
    </source>
</evidence>
<evidence type="ECO:0000313" key="7">
    <source>
        <dbReference type="EMBL" id="RXR28248.1"/>
    </source>
</evidence>
<keyword evidence="8" id="KW-1185">Reference proteome</keyword>
<comment type="subunit">
    <text evidence="6">Homotetramer, a dimer of dimers. One homotetramer interacts with 1 SecA dimer.</text>
</comment>
<dbReference type="Gene3D" id="3.10.420.10">
    <property type="entry name" value="SecB-like"/>
    <property type="match status" value="1"/>
</dbReference>
<dbReference type="HAMAP" id="MF_00821">
    <property type="entry name" value="SecB"/>
    <property type="match status" value="1"/>
</dbReference>
<gene>
    <name evidence="6 7" type="primary">secB</name>
    <name evidence="7" type="ORF">EQG66_10875</name>
</gene>
<dbReference type="GO" id="GO:0006457">
    <property type="term" value="P:protein folding"/>
    <property type="evidence" value="ECO:0007669"/>
    <property type="project" value="UniProtKB-UniRule"/>
</dbReference>
<name>A0A4Q1KF04_9SPHN</name>
<dbReference type="RefSeq" id="WP_129404609.1">
    <property type="nucleotide sequence ID" value="NZ_SBKP01000010.1"/>
</dbReference>
<dbReference type="InterPro" id="IPR035958">
    <property type="entry name" value="SecB-like_sf"/>
</dbReference>
<evidence type="ECO:0000313" key="8">
    <source>
        <dbReference type="Proteomes" id="UP000290958"/>
    </source>
</evidence>
<keyword evidence="3 6" id="KW-0653">Protein transport</keyword>
<dbReference type="GO" id="GO:0051262">
    <property type="term" value="P:protein tetramerization"/>
    <property type="evidence" value="ECO:0007669"/>
    <property type="project" value="InterPro"/>
</dbReference>
<dbReference type="PRINTS" id="PR01594">
    <property type="entry name" value="SECBCHAPRONE"/>
</dbReference>
<dbReference type="InterPro" id="IPR003708">
    <property type="entry name" value="SecB"/>
</dbReference>
<dbReference type="GO" id="GO:0005737">
    <property type="term" value="C:cytoplasm"/>
    <property type="evidence" value="ECO:0007669"/>
    <property type="project" value="UniProtKB-SubCell"/>
</dbReference>
<dbReference type="AlphaFoldDB" id="A0A4Q1KF04"/>
<dbReference type="Proteomes" id="UP000290958">
    <property type="component" value="Unassembled WGS sequence"/>
</dbReference>